<sequence>MEMIFHYGAVVSGGCFFLLKAWQLVLSWCAGFQNIQTLSWLRDGTWSLVAFLLWFCLYLTMNLLSMGVSANFLQLISQHCFIHPSLGVLSAMVYSSIMQQEVALQSSAPSPF</sequence>
<dbReference type="EMBL" id="GISG01227007">
    <property type="protein sequence ID" value="MBA4665334.1"/>
    <property type="molecule type" value="Transcribed_RNA"/>
</dbReference>
<dbReference type="AlphaFoldDB" id="A0A7C9ADN8"/>
<proteinExistence type="predicted"/>
<name>A0A7C9ADN8_OPUST</name>
<organism evidence="2">
    <name type="scientific">Opuntia streptacantha</name>
    <name type="common">Prickly pear cactus</name>
    <name type="synonym">Opuntia cardona</name>
    <dbReference type="NCBI Taxonomy" id="393608"/>
    <lineage>
        <taxon>Eukaryota</taxon>
        <taxon>Viridiplantae</taxon>
        <taxon>Streptophyta</taxon>
        <taxon>Embryophyta</taxon>
        <taxon>Tracheophyta</taxon>
        <taxon>Spermatophyta</taxon>
        <taxon>Magnoliopsida</taxon>
        <taxon>eudicotyledons</taxon>
        <taxon>Gunneridae</taxon>
        <taxon>Pentapetalae</taxon>
        <taxon>Caryophyllales</taxon>
        <taxon>Cactineae</taxon>
        <taxon>Cactaceae</taxon>
        <taxon>Opuntioideae</taxon>
        <taxon>Opuntia</taxon>
    </lineage>
</organism>
<accession>A0A7C9ADN8</accession>
<evidence type="ECO:0000256" key="1">
    <source>
        <dbReference type="SAM" id="Phobius"/>
    </source>
</evidence>
<keyword evidence="1" id="KW-0472">Membrane</keyword>
<feature type="transmembrane region" description="Helical" evidence="1">
    <location>
        <begin position="51"/>
        <end position="73"/>
    </location>
</feature>
<reference evidence="2" key="1">
    <citation type="journal article" date="2013" name="J. Plant Res.">
        <title>Effect of fungi and light on seed germination of three Opuntia species from semiarid lands of central Mexico.</title>
        <authorList>
            <person name="Delgado-Sanchez P."/>
            <person name="Jimenez-Bremont J.F."/>
            <person name="Guerrero-Gonzalez Mde L."/>
            <person name="Flores J."/>
        </authorList>
    </citation>
    <scope>NUCLEOTIDE SEQUENCE</scope>
    <source>
        <tissue evidence="2">Cladode</tissue>
    </source>
</reference>
<evidence type="ECO:0000313" key="2">
    <source>
        <dbReference type="EMBL" id="MBA4665334.1"/>
    </source>
</evidence>
<keyword evidence="1" id="KW-0812">Transmembrane</keyword>
<protein>
    <submittedName>
        <fullName evidence="2">Uncharacterized protein</fullName>
    </submittedName>
</protein>
<reference evidence="2" key="2">
    <citation type="submission" date="2020-07" db="EMBL/GenBank/DDBJ databases">
        <authorList>
            <person name="Vera ALvarez R."/>
            <person name="Arias-Moreno D.M."/>
            <person name="Jimenez-Jacinto V."/>
            <person name="Jimenez-Bremont J.F."/>
            <person name="Swaminathan K."/>
            <person name="Moose S.P."/>
            <person name="Guerrero-Gonzalez M.L."/>
            <person name="Marino-Ramirez L."/>
            <person name="Landsman D."/>
            <person name="Rodriguez-Kessler M."/>
            <person name="Delgado-Sanchez P."/>
        </authorList>
    </citation>
    <scope>NUCLEOTIDE SEQUENCE</scope>
    <source>
        <tissue evidence="2">Cladode</tissue>
    </source>
</reference>
<keyword evidence="1" id="KW-1133">Transmembrane helix</keyword>